<dbReference type="AlphaFoldDB" id="A0ABC9Z055"/>
<dbReference type="PRINTS" id="PR00455">
    <property type="entry name" value="HTHTETR"/>
</dbReference>
<dbReference type="InterPro" id="IPR050109">
    <property type="entry name" value="HTH-type_TetR-like_transc_reg"/>
</dbReference>
<organism evidence="7 8">
    <name type="scientific">Nocardia seriolae</name>
    <dbReference type="NCBI Taxonomy" id="37332"/>
    <lineage>
        <taxon>Bacteria</taxon>
        <taxon>Bacillati</taxon>
        <taxon>Actinomycetota</taxon>
        <taxon>Actinomycetes</taxon>
        <taxon>Mycobacteriales</taxon>
        <taxon>Nocardiaceae</taxon>
        <taxon>Nocardia</taxon>
    </lineage>
</organism>
<reference evidence="8" key="1">
    <citation type="submission" date="2015-07" db="EMBL/GenBank/DDBJ databases">
        <title>Nocardia seriolae U-1 whole genome shotgun sequence.</title>
        <authorList>
            <person name="Imajoh M."/>
            <person name="Fukumoto Y."/>
            <person name="Sukeda M."/>
            <person name="Yamane J."/>
            <person name="Yamasaki K."/>
            <person name="Shimizu M."/>
            <person name="Ohnishi K."/>
            <person name="Oshima S."/>
        </authorList>
    </citation>
    <scope>NUCLEOTIDE SEQUENCE [LARGE SCALE GENOMIC DNA]</scope>
    <source>
        <strain evidence="8">U-1</strain>
    </source>
</reference>
<dbReference type="KEGG" id="nsr:NS506_04635"/>
<reference evidence="6 9" key="3">
    <citation type="submission" date="2016-10" db="EMBL/GenBank/DDBJ databases">
        <title>Genome sequence of Nocardia seriolae strain EM150506, isolated from Anguila japonica.</title>
        <authorList>
            <person name="Han H.-J."/>
        </authorList>
    </citation>
    <scope>NUCLEOTIDE SEQUENCE [LARGE SCALE GENOMIC DNA]</scope>
    <source>
        <strain evidence="6 9">EM150506</strain>
    </source>
</reference>
<dbReference type="PANTHER" id="PTHR30055:SF234">
    <property type="entry name" value="HTH-TYPE TRANSCRIPTIONAL REGULATOR BETI"/>
    <property type="match status" value="1"/>
</dbReference>
<dbReference type="SUPFAM" id="SSF46689">
    <property type="entry name" value="Homeodomain-like"/>
    <property type="match status" value="1"/>
</dbReference>
<evidence type="ECO:0000256" key="3">
    <source>
        <dbReference type="ARBA" id="ARBA00023163"/>
    </source>
</evidence>
<dbReference type="InterPro" id="IPR049445">
    <property type="entry name" value="TetR_SbtR-like_C"/>
</dbReference>
<keyword evidence="1" id="KW-0805">Transcription regulation</keyword>
<gene>
    <name evidence="6" type="ORF">NS506_04635</name>
    <name evidence="7" type="ORF">NSK11_contig00097-0018</name>
</gene>
<reference evidence="7 8" key="2">
    <citation type="journal article" date="2016" name="Genome Announc.">
        <title>Draft Genome Sequence of Erythromycin- and Oxytetracycline-Sensitive Nocardia seriolae Strain U-1 (NBRC 110359).</title>
        <authorList>
            <person name="Imajoh M."/>
            <person name="Sukeda M."/>
            <person name="Shimizu M."/>
            <person name="Yamane J."/>
            <person name="Ohnishi K."/>
            <person name="Oshima S."/>
        </authorList>
    </citation>
    <scope>NUCLEOTIDE SEQUENCE [LARGE SCALE GENOMIC DNA]</scope>
    <source>
        <strain evidence="7 8">U-1</strain>
    </source>
</reference>
<dbReference type="InterPro" id="IPR036271">
    <property type="entry name" value="Tet_transcr_reg_TetR-rel_C_sf"/>
</dbReference>
<evidence type="ECO:0000313" key="7">
    <source>
        <dbReference type="EMBL" id="GAP30885.1"/>
    </source>
</evidence>
<dbReference type="Proteomes" id="UP000180166">
    <property type="component" value="Chromosome"/>
</dbReference>
<dbReference type="GO" id="GO:0006355">
    <property type="term" value="P:regulation of DNA-templated transcription"/>
    <property type="evidence" value="ECO:0007669"/>
    <property type="project" value="UniProtKB-ARBA"/>
</dbReference>
<dbReference type="Gene3D" id="1.10.357.10">
    <property type="entry name" value="Tetracycline Repressor, domain 2"/>
    <property type="match status" value="1"/>
</dbReference>
<evidence type="ECO:0000313" key="8">
    <source>
        <dbReference type="Proteomes" id="UP000037179"/>
    </source>
</evidence>
<feature type="domain" description="HTH tetR-type" evidence="5">
    <location>
        <begin position="22"/>
        <end position="82"/>
    </location>
</feature>
<evidence type="ECO:0000313" key="9">
    <source>
        <dbReference type="Proteomes" id="UP000180166"/>
    </source>
</evidence>
<dbReference type="PANTHER" id="PTHR30055">
    <property type="entry name" value="HTH-TYPE TRANSCRIPTIONAL REGULATOR RUTR"/>
    <property type="match status" value="1"/>
</dbReference>
<sequence>MGVMYGGRVPKLWNETIESHRVQVRDAIMATTAALVFELGLRAVTMAQIAERTGIGRATLYKYFPDVESILHAWHGRRIHEHLRQLADVRDGVGDSNERLTAVLTAYAHIAQQTGNHDAELVRFLHPDPQIAEAQRQLREIVSSLIAEGVETGTLRDDIPPPELAAFCLYALAAARDAESEAAITRLVHLALSGLRHH</sequence>
<dbReference type="Proteomes" id="UP000037179">
    <property type="component" value="Unassembled WGS sequence"/>
</dbReference>
<keyword evidence="2 4" id="KW-0238">DNA-binding</keyword>
<evidence type="ECO:0000256" key="2">
    <source>
        <dbReference type="ARBA" id="ARBA00023125"/>
    </source>
</evidence>
<feature type="DNA-binding region" description="H-T-H motif" evidence="4">
    <location>
        <begin position="45"/>
        <end position="64"/>
    </location>
</feature>
<keyword evidence="8" id="KW-1185">Reference proteome</keyword>
<dbReference type="Pfam" id="PF21597">
    <property type="entry name" value="TetR_C_43"/>
    <property type="match status" value="1"/>
</dbReference>
<dbReference type="GO" id="GO:0003677">
    <property type="term" value="F:DNA binding"/>
    <property type="evidence" value="ECO:0007669"/>
    <property type="project" value="UniProtKB-UniRule"/>
</dbReference>
<protein>
    <submittedName>
        <fullName evidence="7">Transcriptional regulator</fullName>
    </submittedName>
</protein>
<dbReference type="EMBL" id="BBYQ01000097">
    <property type="protein sequence ID" value="GAP30885.1"/>
    <property type="molecule type" value="Genomic_DNA"/>
</dbReference>
<evidence type="ECO:0000313" key="6">
    <source>
        <dbReference type="EMBL" id="APA98683.1"/>
    </source>
</evidence>
<evidence type="ECO:0000256" key="1">
    <source>
        <dbReference type="ARBA" id="ARBA00023015"/>
    </source>
</evidence>
<dbReference type="SUPFAM" id="SSF48498">
    <property type="entry name" value="Tetracyclin repressor-like, C-terminal domain"/>
    <property type="match status" value="1"/>
</dbReference>
<dbReference type="Pfam" id="PF00440">
    <property type="entry name" value="TetR_N"/>
    <property type="match status" value="1"/>
</dbReference>
<keyword evidence="3" id="KW-0804">Transcription</keyword>
<accession>A0ABC9Z055</accession>
<dbReference type="EMBL" id="CP017839">
    <property type="protein sequence ID" value="APA98683.1"/>
    <property type="molecule type" value="Genomic_DNA"/>
</dbReference>
<evidence type="ECO:0000259" key="5">
    <source>
        <dbReference type="PROSITE" id="PS50977"/>
    </source>
</evidence>
<dbReference type="InterPro" id="IPR009057">
    <property type="entry name" value="Homeodomain-like_sf"/>
</dbReference>
<name>A0ABC9Z055_9NOCA</name>
<dbReference type="InterPro" id="IPR001647">
    <property type="entry name" value="HTH_TetR"/>
</dbReference>
<proteinExistence type="predicted"/>
<evidence type="ECO:0000256" key="4">
    <source>
        <dbReference type="PROSITE-ProRule" id="PRU00335"/>
    </source>
</evidence>
<dbReference type="PROSITE" id="PS50977">
    <property type="entry name" value="HTH_TETR_2"/>
    <property type="match status" value="1"/>
</dbReference>